<evidence type="ECO:0000256" key="1">
    <source>
        <dbReference type="SAM" id="SignalP"/>
    </source>
</evidence>
<evidence type="ECO:0000313" key="2">
    <source>
        <dbReference type="EMBL" id="MFF3670788.1"/>
    </source>
</evidence>
<dbReference type="InterPro" id="IPR038128">
    <property type="entry name" value="Gamma_PGA_hydro_sf"/>
</dbReference>
<protein>
    <submittedName>
        <fullName evidence="2">Poly-gamma-glutamate hydrolase family protein</fullName>
    </submittedName>
</protein>
<dbReference type="Gene3D" id="3.40.630.100">
    <property type="entry name" value="Poly-gamma-glutamate hydrolase, zinc-binding motif"/>
    <property type="match status" value="1"/>
</dbReference>
<feature type="signal peptide" evidence="1">
    <location>
        <begin position="1"/>
        <end position="23"/>
    </location>
</feature>
<dbReference type="Pfam" id="PF05908">
    <property type="entry name" value="Gamma_PGA_hydro"/>
    <property type="match status" value="1"/>
</dbReference>
<organism evidence="2 3">
    <name type="scientific">Microtetraspora malaysiensis</name>
    <dbReference type="NCBI Taxonomy" id="161358"/>
    <lineage>
        <taxon>Bacteria</taxon>
        <taxon>Bacillati</taxon>
        <taxon>Actinomycetota</taxon>
        <taxon>Actinomycetes</taxon>
        <taxon>Streptosporangiales</taxon>
        <taxon>Streptosporangiaceae</taxon>
        <taxon>Microtetraspora</taxon>
    </lineage>
</organism>
<sequence length="105" mass="11287">MRKALFVIAANALVLTLCGTAQAASAKRADTYPNFGQLVAHEAEGKDFRRVQRFPRGARVAHIAIHGGAIESPTTQLANAAAGSKYAFYSFEGLKPSPPCQTRQR</sequence>
<reference evidence="2 3" key="1">
    <citation type="submission" date="2024-10" db="EMBL/GenBank/DDBJ databases">
        <title>The Natural Products Discovery Center: Release of the First 8490 Sequenced Strains for Exploring Actinobacteria Biosynthetic Diversity.</title>
        <authorList>
            <person name="Kalkreuter E."/>
            <person name="Kautsar S.A."/>
            <person name="Yang D."/>
            <person name="Bader C.D."/>
            <person name="Teijaro C.N."/>
            <person name="Fluegel L."/>
            <person name="Davis C.M."/>
            <person name="Simpson J.R."/>
            <person name="Lauterbach L."/>
            <person name="Steele A.D."/>
            <person name="Gui C."/>
            <person name="Meng S."/>
            <person name="Li G."/>
            <person name="Viehrig K."/>
            <person name="Ye F."/>
            <person name="Su P."/>
            <person name="Kiefer A.F."/>
            <person name="Nichols A."/>
            <person name="Cepeda A.J."/>
            <person name="Yan W."/>
            <person name="Fan B."/>
            <person name="Jiang Y."/>
            <person name="Adhikari A."/>
            <person name="Zheng C.-J."/>
            <person name="Schuster L."/>
            <person name="Cowan T.M."/>
            <person name="Smanski M.J."/>
            <person name="Chevrette M.G."/>
            <person name="De Carvalho L.P.S."/>
            <person name="Shen B."/>
        </authorList>
    </citation>
    <scope>NUCLEOTIDE SEQUENCE [LARGE SCALE GENOMIC DNA]</scope>
    <source>
        <strain evidence="2 3">NPDC002173</strain>
    </source>
</reference>
<dbReference type="Proteomes" id="UP001602013">
    <property type="component" value="Unassembled WGS sequence"/>
</dbReference>
<dbReference type="InterPro" id="IPR008585">
    <property type="entry name" value="Gamma_PGA_hydro"/>
</dbReference>
<name>A0ABW6T0R7_9ACTN</name>
<dbReference type="RefSeq" id="WP_387416998.1">
    <property type="nucleotide sequence ID" value="NZ_JBIASD010000035.1"/>
</dbReference>
<evidence type="ECO:0000313" key="3">
    <source>
        <dbReference type="Proteomes" id="UP001602013"/>
    </source>
</evidence>
<dbReference type="GO" id="GO:0016787">
    <property type="term" value="F:hydrolase activity"/>
    <property type="evidence" value="ECO:0007669"/>
    <property type="project" value="UniProtKB-KW"/>
</dbReference>
<gene>
    <name evidence="2" type="ORF">ACFYXI_34890</name>
</gene>
<dbReference type="EMBL" id="JBIASD010000035">
    <property type="protein sequence ID" value="MFF3670788.1"/>
    <property type="molecule type" value="Genomic_DNA"/>
</dbReference>
<proteinExistence type="predicted"/>
<keyword evidence="3" id="KW-1185">Reference proteome</keyword>
<keyword evidence="1" id="KW-0732">Signal</keyword>
<comment type="caution">
    <text evidence="2">The sequence shown here is derived from an EMBL/GenBank/DDBJ whole genome shotgun (WGS) entry which is preliminary data.</text>
</comment>
<feature type="chain" id="PRO_5046991998" evidence="1">
    <location>
        <begin position="24"/>
        <end position="105"/>
    </location>
</feature>
<accession>A0ABW6T0R7</accession>
<keyword evidence="2" id="KW-0378">Hydrolase</keyword>